<accession>A0A7C8YFV5</accession>
<organism evidence="2">
    <name type="scientific">Opuntia streptacantha</name>
    <name type="common">Prickly pear cactus</name>
    <name type="synonym">Opuntia cardona</name>
    <dbReference type="NCBI Taxonomy" id="393608"/>
    <lineage>
        <taxon>Eukaryota</taxon>
        <taxon>Viridiplantae</taxon>
        <taxon>Streptophyta</taxon>
        <taxon>Embryophyta</taxon>
        <taxon>Tracheophyta</taxon>
        <taxon>Spermatophyta</taxon>
        <taxon>Magnoliopsida</taxon>
        <taxon>eudicotyledons</taxon>
        <taxon>Gunneridae</taxon>
        <taxon>Pentapetalae</taxon>
        <taxon>Caryophyllales</taxon>
        <taxon>Cactineae</taxon>
        <taxon>Cactaceae</taxon>
        <taxon>Opuntioideae</taxon>
        <taxon>Opuntia</taxon>
    </lineage>
</organism>
<reference evidence="2" key="2">
    <citation type="submission" date="2020-07" db="EMBL/GenBank/DDBJ databases">
        <authorList>
            <person name="Vera ALvarez R."/>
            <person name="Arias-Moreno D.M."/>
            <person name="Jimenez-Jacinto V."/>
            <person name="Jimenez-Bremont J.F."/>
            <person name="Swaminathan K."/>
            <person name="Moose S.P."/>
            <person name="Guerrero-Gonzalez M.L."/>
            <person name="Marino-Ramirez L."/>
            <person name="Landsman D."/>
            <person name="Rodriguez-Kessler M."/>
            <person name="Delgado-Sanchez P."/>
        </authorList>
    </citation>
    <scope>NUCLEOTIDE SEQUENCE</scope>
    <source>
        <tissue evidence="2">Cladode</tissue>
    </source>
</reference>
<reference evidence="2" key="1">
    <citation type="journal article" date="2013" name="J. Plant Res.">
        <title>Effect of fungi and light on seed germination of three Opuntia species from semiarid lands of central Mexico.</title>
        <authorList>
            <person name="Delgado-Sanchez P."/>
            <person name="Jimenez-Bremont J.F."/>
            <person name="Guerrero-Gonzalez Mde L."/>
            <person name="Flores J."/>
        </authorList>
    </citation>
    <scope>NUCLEOTIDE SEQUENCE</scope>
    <source>
        <tissue evidence="2">Cladode</tissue>
    </source>
</reference>
<sequence length="145" mass="15661">MITHIIQTNTSKTYSIVTHIIHSILNIHQGLFKVKDNGLGLLLQGLEIGQVSENSSLDIGIGILGPGVLVLLPLPQPSPKREIPPPPSKKQPGPPKLLQGSAIDAAAGAPKMVGGSKSSPMRKHRLRHRCHFLSQTRLAKLWLSK</sequence>
<proteinExistence type="predicted"/>
<feature type="compositionally biased region" description="Pro residues" evidence="1">
    <location>
        <begin position="75"/>
        <end position="95"/>
    </location>
</feature>
<evidence type="ECO:0000313" key="2">
    <source>
        <dbReference type="EMBL" id="MBA4617237.1"/>
    </source>
</evidence>
<evidence type="ECO:0000256" key="1">
    <source>
        <dbReference type="SAM" id="MobiDB-lite"/>
    </source>
</evidence>
<protein>
    <submittedName>
        <fullName evidence="2">Uncharacterized protein</fullName>
    </submittedName>
</protein>
<dbReference type="AlphaFoldDB" id="A0A7C8YFV5"/>
<feature type="region of interest" description="Disordered" evidence="1">
    <location>
        <begin position="75"/>
        <end position="100"/>
    </location>
</feature>
<dbReference type="EMBL" id="GISG01015418">
    <property type="protein sequence ID" value="MBA4617237.1"/>
    <property type="molecule type" value="Transcribed_RNA"/>
</dbReference>
<name>A0A7C8YFV5_OPUST</name>